<gene>
    <name evidence="1" type="ORF">ALC60_01238</name>
</gene>
<evidence type="ECO:0008006" key="3">
    <source>
        <dbReference type="Google" id="ProtNLM"/>
    </source>
</evidence>
<evidence type="ECO:0000313" key="2">
    <source>
        <dbReference type="Proteomes" id="UP000075809"/>
    </source>
</evidence>
<dbReference type="AlphaFoldDB" id="A0A151XI11"/>
<dbReference type="Pfam" id="PF14223">
    <property type="entry name" value="Retrotran_gag_2"/>
    <property type="match status" value="1"/>
</dbReference>
<dbReference type="STRING" id="64791.A0A151XI11"/>
<dbReference type="PANTHER" id="PTHR35317:SF29">
    <property type="entry name" value="CCHC-TYPE DOMAIN-CONTAINING PROTEIN"/>
    <property type="match status" value="1"/>
</dbReference>
<keyword evidence="2" id="KW-1185">Reference proteome</keyword>
<organism evidence="1 2">
    <name type="scientific">Mycetomoellerius zeteki</name>
    <dbReference type="NCBI Taxonomy" id="64791"/>
    <lineage>
        <taxon>Eukaryota</taxon>
        <taxon>Metazoa</taxon>
        <taxon>Ecdysozoa</taxon>
        <taxon>Arthropoda</taxon>
        <taxon>Hexapoda</taxon>
        <taxon>Insecta</taxon>
        <taxon>Pterygota</taxon>
        <taxon>Neoptera</taxon>
        <taxon>Endopterygota</taxon>
        <taxon>Hymenoptera</taxon>
        <taxon>Apocrita</taxon>
        <taxon>Aculeata</taxon>
        <taxon>Formicoidea</taxon>
        <taxon>Formicidae</taxon>
        <taxon>Myrmicinae</taxon>
        <taxon>Mycetomoellerius</taxon>
    </lineage>
</organism>
<accession>A0A151XI11</accession>
<evidence type="ECO:0000313" key="1">
    <source>
        <dbReference type="EMBL" id="KYQ59850.1"/>
    </source>
</evidence>
<dbReference type="EMBL" id="KQ982130">
    <property type="protein sequence ID" value="KYQ59850.1"/>
    <property type="molecule type" value="Genomic_DNA"/>
</dbReference>
<sequence length="176" mass="19872">MGTLIKPDPGNAARAEELKTWLKKDAAAMYIITSAMEFSQVTLIQNCTSSKEILQKLNSIYEQKTELNKMLVHEKFYQYKMESSDSISQHIAKVENLAQEIRDKEEPISDSAIMTKILGSIPLKYNGVRQAWLSLDETKQTIANLMARLLDEEARLDANETSETALSTVAEKKKNT</sequence>
<reference evidence="1 2" key="1">
    <citation type="submission" date="2015-09" db="EMBL/GenBank/DDBJ databases">
        <title>Trachymyrmex zeteki WGS genome.</title>
        <authorList>
            <person name="Nygaard S."/>
            <person name="Hu H."/>
            <person name="Boomsma J."/>
            <person name="Zhang G."/>
        </authorList>
    </citation>
    <scope>NUCLEOTIDE SEQUENCE [LARGE SCALE GENOMIC DNA]</scope>
    <source>
        <strain evidence="1">Tzet28-1</strain>
        <tissue evidence="1">Whole body</tissue>
    </source>
</reference>
<proteinExistence type="predicted"/>
<dbReference type="Proteomes" id="UP000075809">
    <property type="component" value="Unassembled WGS sequence"/>
</dbReference>
<protein>
    <recommendedName>
        <fullName evidence="3">Copia protein</fullName>
    </recommendedName>
</protein>
<dbReference type="PANTHER" id="PTHR35317">
    <property type="entry name" value="OS04G0629600 PROTEIN"/>
    <property type="match status" value="1"/>
</dbReference>
<name>A0A151XI11_9HYME</name>